<evidence type="ECO:0000313" key="3">
    <source>
        <dbReference type="Proteomes" id="UP000616769"/>
    </source>
</evidence>
<protein>
    <submittedName>
        <fullName evidence="2">Uncharacterized protein</fullName>
    </submittedName>
</protein>
<dbReference type="AlphaFoldDB" id="A0A132ABY6"/>
<dbReference type="OrthoDB" id="1740265at2759"/>
<accession>A0A132ABY6</accession>
<dbReference type="VEuPathDB" id="VectorBase:SSCA000050"/>
<reference evidence="2 3" key="1">
    <citation type="journal article" date="2015" name="Parasit. Vectors">
        <title>Draft genome of the scabies mite.</title>
        <authorList>
            <person name="Rider S.D.Jr."/>
            <person name="Morgan M.S."/>
            <person name="Arlian L.G."/>
        </authorList>
    </citation>
    <scope>NUCLEOTIDE SEQUENCE [LARGE SCALE GENOMIC DNA]</scope>
    <source>
        <strain evidence="2">Arlian Lab</strain>
    </source>
</reference>
<evidence type="ECO:0000313" key="2">
    <source>
        <dbReference type="EMBL" id="KPM08433.1"/>
    </source>
</evidence>
<evidence type="ECO:0000256" key="1">
    <source>
        <dbReference type="SAM" id="MobiDB-lite"/>
    </source>
</evidence>
<dbReference type="Proteomes" id="UP000616769">
    <property type="component" value="Unassembled WGS sequence"/>
</dbReference>
<proteinExistence type="predicted"/>
<dbReference type="EMBL" id="JXLN01012403">
    <property type="protein sequence ID" value="KPM08433.1"/>
    <property type="molecule type" value="Genomic_DNA"/>
</dbReference>
<feature type="compositionally biased region" description="Low complexity" evidence="1">
    <location>
        <begin position="39"/>
        <end position="63"/>
    </location>
</feature>
<sequence>MESNNFLFHYIDKSIVVFEQYIDHLVDIDSLDEEHRQRSSSLSSTSTSLLSSSSSSSSSMSLSEKTLIRQRYVLFVNLGNESVWEDFSDKFYYSEIKLATNFNRTKEFLIMKSLRLDPVFFFLNS</sequence>
<gene>
    <name evidence="2" type="ORF">QR98_0069500</name>
</gene>
<feature type="region of interest" description="Disordered" evidence="1">
    <location>
        <begin position="38"/>
        <end position="64"/>
    </location>
</feature>
<name>A0A132ABY6_SARSC</name>
<organism evidence="2 3">
    <name type="scientific">Sarcoptes scabiei</name>
    <name type="common">Itch mite</name>
    <name type="synonym">Acarus scabiei</name>
    <dbReference type="NCBI Taxonomy" id="52283"/>
    <lineage>
        <taxon>Eukaryota</taxon>
        <taxon>Metazoa</taxon>
        <taxon>Ecdysozoa</taxon>
        <taxon>Arthropoda</taxon>
        <taxon>Chelicerata</taxon>
        <taxon>Arachnida</taxon>
        <taxon>Acari</taxon>
        <taxon>Acariformes</taxon>
        <taxon>Sarcoptiformes</taxon>
        <taxon>Astigmata</taxon>
        <taxon>Psoroptidia</taxon>
        <taxon>Sarcoptoidea</taxon>
        <taxon>Sarcoptidae</taxon>
        <taxon>Sarcoptinae</taxon>
        <taxon>Sarcoptes</taxon>
    </lineage>
</organism>
<comment type="caution">
    <text evidence="2">The sequence shown here is derived from an EMBL/GenBank/DDBJ whole genome shotgun (WGS) entry which is preliminary data.</text>
</comment>